<proteinExistence type="predicted"/>
<feature type="region of interest" description="Disordered" evidence="1">
    <location>
        <begin position="1"/>
        <end position="28"/>
    </location>
</feature>
<feature type="non-terminal residue" evidence="2">
    <location>
        <position position="99"/>
    </location>
</feature>
<name>A0A9W8H5Z7_9FUNG</name>
<organism evidence="2 3">
    <name type="scientific">Coemansia interrupta</name>
    <dbReference type="NCBI Taxonomy" id="1126814"/>
    <lineage>
        <taxon>Eukaryota</taxon>
        <taxon>Fungi</taxon>
        <taxon>Fungi incertae sedis</taxon>
        <taxon>Zoopagomycota</taxon>
        <taxon>Kickxellomycotina</taxon>
        <taxon>Kickxellomycetes</taxon>
        <taxon>Kickxellales</taxon>
        <taxon>Kickxellaceae</taxon>
        <taxon>Coemansia</taxon>
    </lineage>
</organism>
<sequence length="99" mass="10370">MPDTDGSNSELPDAEANAPEQHQVPKVHPFFLPLSAKRARASSAVEKKGDCAESAAEAVIDTQQPKRPKQKVTGVALVPTAVAPSVAATAMGEKRGRKP</sequence>
<keyword evidence="3" id="KW-1185">Reference proteome</keyword>
<dbReference type="Proteomes" id="UP001140172">
    <property type="component" value="Unassembled WGS sequence"/>
</dbReference>
<feature type="compositionally biased region" description="Polar residues" evidence="1">
    <location>
        <begin position="1"/>
        <end position="10"/>
    </location>
</feature>
<accession>A0A9W8H5Z7</accession>
<dbReference type="EMBL" id="JANBUM010000455">
    <property type="protein sequence ID" value="KAJ2776897.1"/>
    <property type="molecule type" value="Genomic_DNA"/>
</dbReference>
<reference evidence="2" key="1">
    <citation type="submission" date="2022-07" db="EMBL/GenBank/DDBJ databases">
        <title>Phylogenomic reconstructions and comparative analyses of Kickxellomycotina fungi.</title>
        <authorList>
            <person name="Reynolds N.K."/>
            <person name="Stajich J.E."/>
            <person name="Barry K."/>
            <person name="Grigoriev I.V."/>
            <person name="Crous P."/>
            <person name="Smith M.E."/>
        </authorList>
    </citation>
    <scope>NUCLEOTIDE SEQUENCE</scope>
    <source>
        <strain evidence="2">BCRC 34489</strain>
    </source>
</reference>
<dbReference type="OrthoDB" id="9996895at2759"/>
<dbReference type="AlphaFoldDB" id="A0A9W8H5Z7"/>
<evidence type="ECO:0000313" key="2">
    <source>
        <dbReference type="EMBL" id="KAJ2776897.1"/>
    </source>
</evidence>
<evidence type="ECO:0000313" key="3">
    <source>
        <dbReference type="Proteomes" id="UP001140172"/>
    </source>
</evidence>
<gene>
    <name evidence="2" type="ORF">GGI15_004693</name>
</gene>
<protein>
    <submittedName>
        <fullName evidence="2">Uncharacterized protein</fullName>
    </submittedName>
</protein>
<evidence type="ECO:0000256" key="1">
    <source>
        <dbReference type="SAM" id="MobiDB-lite"/>
    </source>
</evidence>
<comment type="caution">
    <text evidence="2">The sequence shown here is derived from an EMBL/GenBank/DDBJ whole genome shotgun (WGS) entry which is preliminary data.</text>
</comment>